<reference evidence="5 6" key="1">
    <citation type="submission" date="2021-01" db="EMBL/GenBank/DDBJ databases">
        <title>FDA dAtabase for Regulatory Grade micrObial Sequences (FDA-ARGOS): Supporting development and validation of Infectious Disease Dx tests.</title>
        <authorList>
            <person name="Sproer C."/>
            <person name="Gronow S."/>
            <person name="Severitt S."/>
            <person name="Schroder I."/>
            <person name="Tallon L."/>
            <person name="Sadzewicz L."/>
            <person name="Zhao X."/>
            <person name="Boylan J."/>
            <person name="Ott S."/>
            <person name="Bowen H."/>
            <person name="Vavikolanu K."/>
            <person name="Mehta A."/>
            <person name="Aluvathingal J."/>
            <person name="Nadendla S."/>
            <person name="Lowell S."/>
            <person name="Myers T."/>
            <person name="Yan Y."/>
            <person name="Sichtig H."/>
        </authorList>
    </citation>
    <scope>NUCLEOTIDE SEQUENCE [LARGE SCALE GENOMIC DNA]</scope>
    <source>
        <strain evidence="5 6">FDAARGOS_1148</strain>
    </source>
</reference>
<feature type="chain" id="PRO_5044223313" evidence="3">
    <location>
        <begin position="26"/>
        <end position="335"/>
    </location>
</feature>
<dbReference type="InterPro" id="IPR036435">
    <property type="entry name" value="Leukocidin/porin_MspA_sf"/>
</dbReference>
<evidence type="ECO:0000256" key="2">
    <source>
        <dbReference type="ARBA" id="ARBA00022729"/>
    </source>
</evidence>
<dbReference type="NCBIfam" id="TIGR01002">
    <property type="entry name" value="hlyII"/>
    <property type="match status" value="1"/>
</dbReference>
<evidence type="ECO:0000313" key="5">
    <source>
        <dbReference type="EMBL" id="QQS82432.1"/>
    </source>
</evidence>
<dbReference type="Pfam" id="PF07968">
    <property type="entry name" value="Leukocidin"/>
    <property type="match status" value="1"/>
</dbReference>
<name>A0AB37H1A7_9STAP</name>
<keyword evidence="2 3" id="KW-0732">Signal</keyword>
<dbReference type="GO" id="GO:0005576">
    <property type="term" value="C:extracellular region"/>
    <property type="evidence" value="ECO:0007669"/>
    <property type="project" value="InterPro"/>
</dbReference>
<organism evidence="5 6">
    <name type="scientific">Staphylococcus condimenti</name>
    <dbReference type="NCBI Taxonomy" id="70255"/>
    <lineage>
        <taxon>Bacteria</taxon>
        <taxon>Bacillati</taxon>
        <taxon>Bacillota</taxon>
        <taxon>Bacilli</taxon>
        <taxon>Bacillales</taxon>
        <taxon>Staphylococcaceae</taxon>
        <taxon>Staphylococcus</taxon>
    </lineage>
</organism>
<accession>A0AB37H1A7</accession>
<dbReference type="EMBL" id="CP068073">
    <property type="protein sequence ID" value="QQS82432.1"/>
    <property type="molecule type" value="Genomic_DNA"/>
</dbReference>
<dbReference type="Proteomes" id="UP000595942">
    <property type="component" value="Chromosome"/>
</dbReference>
<proteinExistence type="inferred from homology"/>
<dbReference type="InterPro" id="IPR003963">
    <property type="entry name" value="Bi-component_toxin_staph"/>
</dbReference>
<sequence length="335" mass="37614">MNKMRSGILKIITLSTLLALTTGTAASLTDQAKANSNFITEVKNNGTEKVASDSMIYKRTATASDLNKHITQSLQFNFIKDESYDKETVVLKTAGNIASNARILDPYAVYTSTKRWPGEYKVSVNLPETDSTAIIDYAPRNHDETREVSDTVGFNIGGGLNIKKGGDANINAKYNFSETIKYKQDAYRTFLETPTTGKDITWGVVEAYNINVRGYGPYNREKENDKLGLYGNELFLNGRKSSKNAGKNFVDQNQLPALIASSFNPEFLTVFSHDYDDKGKSIIKVKYERVMDDYLITWKTFYWKGFNNKNVAKESITVAYEIDWDNHNVKVIGAV</sequence>
<evidence type="ECO:0000259" key="4">
    <source>
        <dbReference type="Pfam" id="PF07968"/>
    </source>
</evidence>
<feature type="domain" description="Leukocidin/Hemolysin toxin" evidence="4">
    <location>
        <begin position="72"/>
        <end position="326"/>
    </location>
</feature>
<keyword evidence="6" id="KW-1185">Reference proteome</keyword>
<gene>
    <name evidence="5" type="ORF">I6J05_11075</name>
</gene>
<evidence type="ECO:0000313" key="6">
    <source>
        <dbReference type="Proteomes" id="UP000595942"/>
    </source>
</evidence>
<protein>
    <submittedName>
        <fullName evidence="5">Beta-channel forming cytolysin</fullName>
    </submittedName>
</protein>
<dbReference type="Gene3D" id="2.70.240.10">
    <property type="entry name" value="Leukocidin/porin MspA"/>
    <property type="match status" value="1"/>
</dbReference>
<feature type="signal peptide" evidence="3">
    <location>
        <begin position="1"/>
        <end position="25"/>
    </location>
</feature>
<evidence type="ECO:0000256" key="3">
    <source>
        <dbReference type="SAM" id="SignalP"/>
    </source>
</evidence>
<comment type="similarity">
    <text evidence="1">Belongs to the aerolysin family.</text>
</comment>
<dbReference type="GO" id="GO:0051715">
    <property type="term" value="P:cytolysis in another organism"/>
    <property type="evidence" value="ECO:0007669"/>
    <property type="project" value="InterPro"/>
</dbReference>
<evidence type="ECO:0000256" key="1">
    <source>
        <dbReference type="ARBA" id="ARBA00009831"/>
    </source>
</evidence>
<dbReference type="SUPFAM" id="SSF56959">
    <property type="entry name" value="Leukocidin-like"/>
    <property type="match status" value="1"/>
</dbReference>
<dbReference type="InterPro" id="IPR016183">
    <property type="entry name" value="Leukocidin/Hemolysin_toxin"/>
</dbReference>
<dbReference type="PRINTS" id="PR01468">
    <property type="entry name" value="BICOMPNTOXIN"/>
</dbReference>
<dbReference type="AlphaFoldDB" id="A0AB37H1A7"/>